<dbReference type="VEuPathDB" id="FungiDB:BDEG_20811"/>
<evidence type="ECO:0000313" key="2">
    <source>
        <dbReference type="Proteomes" id="UP000077115"/>
    </source>
</evidence>
<evidence type="ECO:0000313" key="1">
    <source>
        <dbReference type="EMBL" id="OAJ36661.1"/>
    </source>
</evidence>
<sequence length="311" mass="35095">MSDYNHFTDWVKKQRKCPNVALEATITQIDTPAAVLTEEEKQSIINAAKGQYKESIKSRRVEAVLVYGVVLYGKPPSFYSGWASGTTGHWGIVVDGLLHHLVFKLDQNRQPVGIKFERQDFKQQWIDEGKVTAKEEIGSTSLPLDAIAAVGESLILHFGDYRRLYRNCQTFADIFVQIVCDVDHKAFSSPSIQNVIATTLLAFPLTTVGGSVMHIKQKNFVKKTKKAISWEDIVDAEINDEINKIELGIVGSKTSCSLIFLSVLILLRDNSFMTNDTFKFFGKSKDNIFIFVHLTDFLLDNVNDEIYQTFN</sequence>
<organism evidence="1 2">
    <name type="scientific">Batrachochytrium dendrobatidis (strain JEL423)</name>
    <dbReference type="NCBI Taxonomy" id="403673"/>
    <lineage>
        <taxon>Eukaryota</taxon>
        <taxon>Fungi</taxon>
        <taxon>Fungi incertae sedis</taxon>
        <taxon>Chytridiomycota</taxon>
        <taxon>Chytridiomycota incertae sedis</taxon>
        <taxon>Chytridiomycetes</taxon>
        <taxon>Rhizophydiales</taxon>
        <taxon>Rhizophydiales incertae sedis</taxon>
        <taxon>Batrachochytrium</taxon>
    </lineage>
</organism>
<reference evidence="1 2" key="1">
    <citation type="submission" date="2006-10" db="EMBL/GenBank/DDBJ databases">
        <title>The Genome Sequence of Batrachochytrium dendrobatidis JEL423.</title>
        <authorList>
            <consortium name="The Broad Institute Genome Sequencing Platform"/>
            <person name="Birren B."/>
            <person name="Lander E."/>
            <person name="Galagan J."/>
            <person name="Cuomo C."/>
            <person name="Devon K."/>
            <person name="Jaffe D."/>
            <person name="Butler J."/>
            <person name="Alvarez P."/>
            <person name="Gnerre S."/>
            <person name="Grabherr M."/>
            <person name="Kleber M."/>
            <person name="Mauceli E."/>
            <person name="Brockman W."/>
            <person name="Young S."/>
            <person name="LaButti K."/>
            <person name="Sykes S."/>
            <person name="DeCaprio D."/>
            <person name="Crawford M."/>
            <person name="Koehrsen M."/>
            <person name="Engels R."/>
            <person name="Montgomery P."/>
            <person name="Pearson M."/>
            <person name="Howarth C."/>
            <person name="Larson L."/>
            <person name="White J."/>
            <person name="O'Leary S."/>
            <person name="Kodira C."/>
            <person name="Zeng Q."/>
            <person name="Yandava C."/>
            <person name="Alvarado L."/>
            <person name="Longcore J."/>
            <person name="James T."/>
        </authorList>
    </citation>
    <scope>NUCLEOTIDE SEQUENCE [LARGE SCALE GENOMIC DNA]</scope>
    <source>
        <strain evidence="1 2">JEL423</strain>
    </source>
</reference>
<dbReference type="EMBL" id="DS022300">
    <property type="protein sequence ID" value="OAJ36661.1"/>
    <property type="molecule type" value="Genomic_DNA"/>
</dbReference>
<name>A0A177WBA6_BATDL</name>
<evidence type="ECO:0008006" key="3">
    <source>
        <dbReference type="Google" id="ProtNLM"/>
    </source>
</evidence>
<accession>A0A177WBA6</accession>
<reference evidence="1 2" key="2">
    <citation type="submission" date="2016-05" db="EMBL/GenBank/DDBJ databases">
        <title>Lineage-specific infection strategies underlie the spectrum of fungal disease in amphibians.</title>
        <authorList>
            <person name="Cuomo C.A."/>
            <person name="Farrer R.A."/>
            <person name="James T."/>
            <person name="Longcore J."/>
            <person name="Birren B."/>
        </authorList>
    </citation>
    <scope>NUCLEOTIDE SEQUENCE [LARGE SCALE GENOMIC DNA]</scope>
    <source>
        <strain evidence="1 2">JEL423</strain>
    </source>
</reference>
<protein>
    <recommendedName>
        <fullName evidence="3">PPPDE domain-containing protein</fullName>
    </recommendedName>
</protein>
<dbReference type="AlphaFoldDB" id="A0A177WBA6"/>
<proteinExistence type="predicted"/>
<gene>
    <name evidence="1" type="ORF">BDEG_20811</name>
</gene>
<dbReference type="Proteomes" id="UP000077115">
    <property type="component" value="Unassembled WGS sequence"/>
</dbReference>